<organism evidence="5 6">
    <name type="scientific">Scrofimicrobium canadense</name>
    <dbReference type="NCBI Taxonomy" id="2652290"/>
    <lineage>
        <taxon>Bacteria</taxon>
        <taxon>Bacillati</taxon>
        <taxon>Actinomycetota</taxon>
        <taxon>Actinomycetes</taxon>
        <taxon>Actinomycetales</taxon>
        <taxon>Actinomycetaceae</taxon>
        <taxon>Scrofimicrobium</taxon>
    </lineage>
</organism>
<dbReference type="Gene3D" id="3.40.50.300">
    <property type="entry name" value="P-loop containing nucleotide triphosphate hydrolases"/>
    <property type="match status" value="1"/>
</dbReference>
<keyword evidence="3" id="KW-1133">Transmembrane helix</keyword>
<evidence type="ECO:0000313" key="6">
    <source>
        <dbReference type="Proteomes" id="UP000470875"/>
    </source>
</evidence>
<proteinExistence type="predicted"/>
<comment type="subcellular location">
    <subcellularLocation>
        <location evidence="1">Membrane</location>
        <topology evidence="1">Multi-pass membrane protein</topology>
    </subcellularLocation>
</comment>
<protein>
    <submittedName>
        <fullName evidence="5">DUF697 domain-containing protein</fullName>
    </submittedName>
</protein>
<evidence type="ECO:0000256" key="4">
    <source>
        <dbReference type="ARBA" id="ARBA00023136"/>
    </source>
</evidence>
<keyword evidence="4" id="KW-0472">Membrane</keyword>
<sequence>MGLPVTDGLSYYCDDTLGIWDSEGFEIGNSASPALRARQTLDEIEKSPQDQQISVVWFCIDAHSKRLLPGEIDVMQEISSRGLPVILVLTKVPWSKNPLTGKVTVGDEVSDFWEWLHKPVAPDGHPLRLPVTEIVATSSLNAKGKGTGHGLGELVEKTLEQSPDSEKDSFRIAQRLNLSWKRAMGRAVIATSSASAAVAAAVPIPIADATTLAPIQLTMLARISVIYELELKTMLSTSTLAQMATQFSGQALARSFIKLIPGIGSVINSVVASALTATAGEAWMRLCEQIHQGKVKPQDLEITMENFGPNIIDLVKGLLVRKSSQSKTDAHAQKDGH</sequence>
<comment type="caution">
    <text evidence="5">The sequence shown here is derived from an EMBL/GenBank/DDBJ whole genome shotgun (WGS) entry which is preliminary data.</text>
</comment>
<evidence type="ECO:0000256" key="2">
    <source>
        <dbReference type="ARBA" id="ARBA00022692"/>
    </source>
</evidence>
<gene>
    <name evidence="5" type="ORF">FYJ24_09155</name>
</gene>
<dbReference type="AlphaFoldDB" id="A0A6N7VT21"/>
<reference evidence="5 6" key="1">
    <citation type="submission" date="2019-08" db="EMBL/GenBank/DDBJ databases">
        <title>In-depth cultivation of the pig gut microbiome towards novel bacterial diversity and tailored functional studies.</title>
        <authorList>
            <person name="Wylensek D."/>
            <person name="Hitch T.C.A."/>
            <person name="Clavel T."/>
        </authorList>
    </citation>
    <scope>NUCLEOTIDE SEQUENCE [LARGE SCALE GENOMIC DNA]</scope>
    <source>
        <strain evidence="5 6">WB03_NA08</strain>
    </source>
</reference>
<keyword evidence="2" id="KW-0812">Transmembrane</keyword>
<dbReference type="EMBL" id="VULO01000010">
    <property type="protein sequence ID" value="MSS84927.1"/>
    <property type="molecule type" value="Genomic_DNA"/>
</dbReference>
<accession>A0A6N7VT21</accession>
<evidence type="ECO:0000313" key="5">
    <source>
        <dbReference type="EMBL" id="MSS84927.1"/>
    </source>
</evidence>
<dbReference type="InterPro" id="IPR027417">
    <property type="entry name" value="P-loop_NTPase"/>
</dbReference>
<evidence type="ECO:0000256" key="1">
    <source>
        <dbReference type="ARBA" id="ARBA00004141"/>
    </source>
</evidence>
<dbReference type="Proteomes" id="UP000470875">
    <property type="component" value="Unassembled WGS sequence"/>
</dbReference>
<dbReference type="RefSeq" id="WP_154545695.1">
    <property type="nucleotide sequence ID" value="NZ_VULO01000010.1"/>
</dbReference>
<keyword evidence="6" id="KW-1185">Reference proteome</keyword>
<evidence type="ECO:0000256" key="3">
    <source>
        <dbReference type="ARBA" id="ARBA00022989"/>
    </source>
</evidence>
<dbReference type="GO" id="GO:0016020">
    <property type="term" value="C:membrane"/>
    <property type="evidence" value="ECO:0007669"/>
    <property type="project" value="UniProtKB-SubCell"/>
</dbReference>
<name>A0A6N7VT21_9ACTO</name>
<dbReference type="Pfam" id="PF05128">
    <property type="entry name" value="DUF697"/>
    <property type="match status" value="1"/>
</dbReference>
<dbReference type="InterPro" id="IPR021147">
    <property type="entry name" value="DUF697"/>
</dbReference>
<dbReference type="SUPFAM" id="SSF52540">
    <property type="entry name" value="P-loop containing nucleoside triphosphate hydrolases"/>
    <property type="match status" value="1"/>
</dbReference>